<gene>
    <name evidence="2" type="ORF">A3C24_04795</name>
</gene>
<protein>
    <recommendedName>
        <fullName evidence="1">DUF5667 domain-containing protein</fullName>
    </recommendedName>
</protein>
<reference evidence="2 3" key="1">
    <citation type="journal article" date="2016" name="Nat. Commun.">
        <title>Thousands of microbial genomes shed light on interconnected biogeochemical processes in an aquifer system.</title>
        <authorList>
            <person name="Anantharaman K."/>
            <person name="Brown C.T."/>
            <person name="Hug L.A."/>
            <person name="Sharon I."/>
            <person name="Castelle C.J."/>
            <person name="Probst A.J."/>
            <person name="Thomas B.C."/>
            <person name="Singh A."/>
            <person name="Wilkins M.J."/>
            <person name="Karaoz U."/>
            <person name="Brodie E.L."/>
            <person name="Williams K.H."/>
            <person name="Hubbard S.S."/>
            <person name="Banfield J.F."/>
        </authorList>
    </citation>
    <scope>NUCLEOTIDE SEQUENCE [LARGE SCALE GENOMIC DNA]</scope>
</reference>
<evidence type="ECO:0000313" key="2">
    <source>
        <dbReference type="EMBL" id="OGK23096.1"/>
    </source>
</evidence>
<proteinExistence type="predicted"/>
<evidence type="ECO:0000259" key="1">
    <source>
        <dbReference type="Pfam" id="PF18915"/>
    </source>
</evidence>
<comment type="caution">
    <text evidence="2">The sequence shown here is derived from an EMBL/GenBank/DDBJ whole genome shotgun (WGS) entry which is preliminary data.</text>
</comment>
<organism evidence="2 3">
    <name type="scientific">Candidatus Roizmanbacteria bacterium RIFCSPHIGHO2_02_FULL_37_24</name>
    <dbReference type="NCBI Taxonomy" id="1802037"/>
    <lineage>
        <taxon>Bacteria</taxon>
        <taxon>Candidatus Roizmaniibacteriota</taxon>
    </lineage>
</organism>
<dbReference type="Pfam" id="PF18915">
    <property type="entry name" value="DUF5667"/>
    <property type="match status" value="1"/>
</dbReference>
<dbReference type="EMBL" id="MFZM01000026">
    <property type="protein sequence ID" value="OGK23096.1"/>
    <property type="molecule type" value="Genomic_DNA"/>
</dbReference>
<feature type="domain" description="DUF5667" evidence="1">
    <location>
        <begin position="45"/>
        <end position="155"/>
    </location>
</feature>
<evidence type="ECO:0000313" key="3">
    <source>
        <dbReference type="Proteomes" id="UP000177159"/>
    </source>
</evidence>
<dbReference type="Proteomes" id="UP000177159">
    <property type="component" value="Unassembled WGS sequence"/>
</dbReference>
<sequence>MKLINLFVLSLFLYVFLFSSHFVGIFAQEINVEGKKVDYNLPYPGILPDNPLYSVKSLRDKLWLFFIRDYTKKSELLLLFSDKKTAMAQELSSKGKWSLGSEYMLLAERDFEKLVSVMNNAKKQGASPQGDFILRAKLSNEKHREIIEDVLIKTPQGERTNLEEALKLNERLQQKLSKL</sequence>
<name>A0A1F7GX34_9BACT</name>
<dbReference type="AlphaFoldDB" id="A0A1F7GX34"/>
<accession>A0A1F7GX34</accession>
<dbReference type="InterPro" id="IPR043725">
    <property type="entry name" value="DUF5667"/>
</dbReference>